<evidence type="ECO:0000256" key="2">
    <source>
        <dbReference type="ARBA" id="ARBA00022801"/>
    </source>
</evidence>
<comment type="similarity">
    <text evidence="1">Belongs to the 4-hydroxybenzoyl-CoA thioesterase family.</text>
</comment>
<dbReference type="InterPro" id="IPR050563">
    <property type="entry name" value="4-hydroxybenzoyl-CoA_TE"/>
</dbReference>
<keyword evidence="4" id="KW-1185">Reference proteome</keyword>
<gene>
    <name evidence="3" type="ORF">FYJ80_07170</name>
</gene>
<dbReference type="InterPro" id="IPR006684">
    <property type="entry name" value="YbgC/YbaW"/>
</dbReference>
<evidence type="ECO:0000313" key="3">
    <source>
        <dbReference type="EMBL" id="MSU06560.1"/>
    </source>
</evidence>
<dbReference type="PROSITE" id="PS01328">
    <property type="entry name" value="4HBCOA_THIOESTERASE"/>
    <property type="match status" value="1"/>
</dbReference>
<dbReference type="Proteomes" id="UP000460549">
    <property type="component" value="Unassembled WGS sequence"/>
</dbReference>
<dbReference type="InterPro" id="IPR008272">
    <property type="entry name" value="HB-CoA_thioesterase_AS"/>
</dbReference>
<comment type="caution">
    <text evidence="3">The sequence shown here is derived from an EMBL/GenBank/DDBJ whole genome shotgun (WGS) entry which is preliminary data.</text>
</comment>
<organism evidence="3 4">
    <name type="scientific">Bullifex porci</name>
    <dbReference type="NCBI Taxonomy" id="2606638"/>
    <lineage>
        <taxon>Bacteria</taxon>
        <taxon>Pseudomonadati</taxon>
        <taxon>Spirochaetota</taxon>
        <taxon>Spirochaetia</taxon>
        <taxon>Spirochaetales</taxon>
        <taxon>Spirochaetaceae</taxon>
        <taxon>Bullifex</taxon>
    </lineage>
</organism>
<keyword evidence="2 3" id="KW-0378">Hydrolase</keyword>
<dbReference type="NCBIfam" id="TIGR00051">
    <property type="entry name" value="YbgC/FadM family acyl-CoA thioesterase"/>
    <property type="match status" value="1"/>
</dbReference>
<dbReference type="EC" id="3.1.2.-" evidence="3"/>
<dbReference type="PANTHER" id="PTHR31793:SF37">
    <property type="entry name" value="ACYL-COA THIOESTER HYDROLASE YBGC"/>
    <property type="match status" value="1"/>
</dbReference>
<dbReference type="CDD" id="cd00586">
    <property type="entry name" value="4HBT"/>
    <property type="match status" value="1"/>
</dbReference>
<protein>
    <submittedName>
        <fullName evidence="3">YbgC/FadM family acyl-CoA thioesterase</fullName>
        <ecNumber evidence="3">3.1.2.-</ecNumber>
    </submittedName>
</protein>
<name>A0A7X2TRX0_9SPIO</name>
<dbReference type="EMBL" id="VUNN01000013">
    <property type="protein sequence ID" value="MSU06560.1"/>
    <property type="molecule type" value="Genomic_DNA"/>
</dbReference>
<dbReference type="PIRSF" id="PIRSF003230">
    <property type="entry name" value="YbgC"/>
    <property type="match status" value="1"/>
</dbReference>
<evidence type="ECO:0000313" key="4">
    <source>
        <dbReference type="Proteomes" id="UP000460549"/>
    </source>
</evidence>
<dbReference type="Gene3D" id="3.10.129.10">
    <property type="entry name" value="Hotdog Thioesterase"/>
    <property type="match status" value="1"/>
</dbReference>
<sequence length="136" mass="15377">MKELRLKYKFNCRVYFSDTDAGGIVYHARYLDFAEHARTEALRSVFSSSQNELLSSDIAFVVKSINISYEKPGYLDDLITVETSLKEAKKFSAIFLQEVKRGDDILALLEVKVAAISLSKKRPVLIPEEIINALSI</sequence>
<reference evidence="3 4" key="1">
    <citation type="submission" date="2019-08" db="EMBL/GenBank/DDBJ databases">
        <title>In-depth cultivation of the pig gut microbiome towards novel bacterial diversity and tailored functional studies.</title>
        <authorList>
            <person name="Wylensek D."/>
            <person name="Hitch T.C.A."/>
            <person name="Clavel T."/>
        </authorList>
    </citation>
    <scope>NUCLEOTIDE SEQUENCE [LARGE SCALE GENOMIC DNA]</scope>
    <source>
        <strain evidence="3 4">NM-380-WT-3C1</strain>
    </source>
</reference>
<proteinExistence type="inferred from homology"/>
<dbReference type="Pfam" id="PF13279">
    <property type="entry name" value="4HBT_2"/>
    <property type="match status" value="1"/>
</dbReference>
<dbReference type="PANTHER" id="PTHR31793">
    <property type="entry name" value="4-HYDROXYBENZOYL-COA THIOESTERASE FAMILY MEMBER"/>
    <property type="match status" value="1"/>
</dbReference>
<dbReference type="SUPFAM" id="SSF54637">
    <property type="entry name" value="Thioesterase/thiol ester dehydrase-isomerase"/>
    <property type="match status" value="1"/>
</dbReference>
<accession>A0A7X2TRX0</accession>
<dbReference type="FunFam" id="3.10.129.10:FF:000004">
    <property type="entry name" value="Tol-pal system-associated acyl-CoA thioesterase"/>
    <property type="match status" value="1"/>
</dbReference>
<dbReference type="GO" id="GO:0047617">
    <property type="term" value="F:fatty acyl-CoA hydrolase activity"/>
    <property type="evidence" value="ECO:0007669"/>
    <property type="project" value="TreeGrafter"/>
</dbReference>
<evidence type="ECO:0000256" key="1">
    <source>
        <dbReference type="ARBA" id="ARBA00005953"/>
    </source>
</evidence>
<dbReference type="AlphaFoldDB" id="A0A7X2TRX0"/>
<dbReference type="InterPro" id="IPR029069">
    <property type="entry name" value="HotDog_dom_sf"/>
</dbReference>